<dbReference type="Gene3D" id="3.30.70.1290">
    <property type="entry name" value="Transposase IS200-like"/>
    <property type="match status" value="1"/>
</dbReference>
<comment type="caution">
    <text evidence="2">The sequence shown here is derived from an EMBL/GenBank/DDBJ whole genome shotgun (WGS) entry which is preliminary data.</text>
</comment>
<evidence type="ECO:0000259" key="1">
    <source>
        <dbReference type="SMART" id="SM01321"/>
    </source>
</evidence>
<reference evidence="2 3" key="1">
    <citation type="journal article" date="2016" name="Nat. Commun.">
        <title>Thousands of microbial genomes shed light on interconnected biogeochemical processes in an aquifer system.</title>
        <authorList>
            <person name="Anantharaman K."/>
            <person name="Brown C.T."/>
            <person name="Hug L.A."/>
            <person name="Sharon I."/>
            <person name="Castelle C.J."/>
            <person name="Probst A.J."/>
            <person name="Thomas B.C."/>
            <person name="Singh A."/>
            <person name="Wilkins M.J."/>
            <person name="Karaoz U."/>
            <person name="Brodie E.L."/>
            <person name="Williams K.H."/>
            <person name="Hubbard S.S."/>
            <person name="Banfield J.F."/>
        </authorList>
    </citation>
    <scope>NUCLEOTIDE SEQUENCE [LARGE SCALE GENOMIC DNA]</scope>
</reference>
<dbReference type="GO" id="GO:0003677">
    <property type="term" value="F:DNA binding"/>
    <property type="evidence" value="ECO:0007669"/>
    <property type="project" value="InterPro"/>
</dbReference>
<dbReference type="GO" id="GO:0004803">
    <property type="term" value="F:transposase activity"/>
    <property type="evidence" value="ECO:0007669"/>
    <property type="project" value="InterPro"/>
</dbReference>
<evidence type="ECO:0000313" key="3">
    <source>
        <dbReference type="Proteomes" id="UP000177171"/>
    </source>
</evidence>
<dbReference type="SMART" id="SM01321">
    <property type="entry name" value="Y1_Tnp"/>
    <property type="match status" value="1"/>
</dbReference>
<accession>A0A1G2LRA3</accession>
<dbReference type="SUPFAM" id="SSF143422">
    <property type="entry name" value="Transposase IS200-like"/>
    <property type="match status" value="1"/>
</dbReference>
<dbReference type="EMBL" id="MHQY01000014">
    <property type="protein sequence ID" value="OHA14024.1"/>
    <property type="molecule type" value="Genomic_DNA"/>
</dbReference>
<dbReference type="Proteomes" id="UP000177171">
    <property type="component" value="Unassembled WGS sequence"/>
</dbReference>
<dbReference type="PANTHER" id="PTHR34322">
    <property type="entry name" value="TRANSPOSASE, Y1_TNP DOMAIN-CONTAINING"/>
    <property type="match status" value="1"/>
</dbReference>
<feature type="domain" description="Transposase IS200-like" evidence="1">
    <location>
        <begin position="8"/>
        <end position="158"/>
    </location>
</feature>
<evidence type="ECO:0000313" key="2">
    <source>
        <dbReference type="EMBL" id="OHA14024.1"/>
    </source>
</evidence>
<dbReference type="PANTHER" id="PTHR34322:SF2">
    <property type="entry name" value="TRANSPOSASE IS200-LIKE DOMAIN-CONTAINING PROTEIN"/>
    <property type="match status" value="1"/>
</dbReference>
<dbReference type="InterPro" id="IPR036515">
    <property type="entry name" value="Transposase_17_sf"/>
</dbReference>
<gene>
    <name evidence="2" type="ORF">A3G49_06195</name>
</gene>
<dbReference type="Pfam" id="PF01797">
    <property type="entry name" value="Y1_Tnp"/>
    <property type="match status" value="1"/>
</dbReference>
<protein>
    <recommendedName>
        <fullName evidence="1">Transposase IS200-like domain-containing protein</fullName>
    </recommendedName>
</protein>
<organism evidence="2 3">
    <name type="scientific">Candidatus Sungbacteria bacterium RIFCSPLOWO2_12_FULL_41_11</name>
    <dbReference type="NCBI Taxonomy" id="1802286"/>
    <lineage>
        <taxon>Bacteria</taxon>
        <taxon>Candidatus Sungiibacteriota</taxon>
    </lineage>
</organism>
<dbReference type="GO" id="GO:0006313">
    <property type="term" value="P:DNA transposition"/>
    <property type="evidence" value="ECO:0007669"/>
    <property type="project" value="InterPro"/>
</dbReference>
<sequence length="242" mass="28960">MAKRPQFATGEIYHIFNRGVEKRHIFSNQSDYFRFIHDMFEFNDENPAINLGYYFDSYGKRPFAGNLAKSDFAKLQMPRKMLVEIFCFCLMPNHYHFIIRQLADNGITEFMRKIGTGYTNYFNTKYQRVGPLFQGKFKAVHIFNQAHLLYLPHYIHLNPLDTSFPEWREKKISNVRKALQFLESYRWSSYQDYIGIKNFPSITQRNFLTKIYGLRKTSDYKKDMTDWLQGLNTETIRDIVIE</sequence>
<dbReference type="InterPro" id="IPR002686">
    <property type="entry name" value="Transposase_17"/>
</dbReference>
<dbReference type="AlphaFoldDB" id="A0A1G2LRA3"/>
<name>A0A1G2LRA3_9BACT</name>
<proteinExistence type="predicted"/>